<evidence type="ECO:0000313" key="3">
    <source>
        <dbReference type="EMBL" id="VDP13201.1"/>
    </source>
</evidence>
<reference evidence="3 4" key="1">
    <citation type="submission" date="2018-11" db="EMBL/GenBank/DDBJ databases">
        <authorList>
            <consortium name="Pathogen Informatics"/>
        </authorList>
    </citation>
    <scope>NUCLEOTIDE SEQUENCE [LARGE SCALE GENOMIC DNA]</scope>
</reference>
<dbReference type="InterPro" id="IPR050976">
    <property type="entry name" value="Snaclec"/>
</dbReference>
<evidence type="ECO:0000313" key="4">
    <source>
        <dbReference type="Proteomes" id="UP000050761"/>
    </source>
</evidence>
<protein>
    <submittedName>
        <fullName evidence="5">C-type lectin domain-containing protein</fullName>
    </submittedName>
</protein>
<evidence type="ECO:0000259" key="2">
    <source>
        <dbReference type="PROSITE" id="PS50041"/>
    </source>
</evidence>
<dbReference type="InterPro" id="IPR016186">
    <property type="entry name" value="C-type_lectin-like/link_sf"/>
</dbReference>
<feature type="domain" description="C-type lectin" evidence="2">
    <location>
        <begin position="15"/>
        <end position="78"/>
    </location>
</feature>
<dbReference type="PROSITE" id="PS50041">
    <property type="entry name" value="C_TYPE_LECTIN_2"/>
    <property type="match status" value="1"/>
</dbReference>
<dbReference type="InterPro" id="IPR001304">
    <property type="entry name" value="C-type_lectin-like"/>
</dbReference>
<evidence type="ECO:0000256" key="1">
    <source>
        <dbReference type="ARBA" id="ARBA00023157"/>
    </source>
</evidence>
<dbReference type="PANTHER" id="PTHR22991:SF40">
    <property type="entry name" value="PROTEIN CBG13490"/>
    <property type="match status" value="1"/>
</dbReference>
<sequence length="199" mass="22557">MRVQKPLMITDIETTWESAESVCQYLGGHLLSIQSDVENDYAARVLRAPSISKLYIGAYVGGGTWKWADNRKFAYSNFKVTTVDETWKKATDAIRHAAQSELGITKPGRSQFDKQASLWTDDVNAKVREKKSLYHAFLGKKTADNWQKYQEARNAAKKAVAVAKVTHYGDVNEKLESRDSERYLYRPTKNIIIVGGRGY</sequence>
<dbReference type="SUPFAM" id="SSF56436">
    <property type="entry name" value="C-type lectin-like"/>
    <property type="match status" value="1"/>
</dbReference>
<accession>A0A3P8ARP4</accession>
<evidence type="ECO:0000313" key="5">
    <source>
        <dbReference type="WBParaSite" id="HPBE_0001887101-mRNA-1"/>
    </source>
</evidence>
<dbReference type="CDD" id="cd00037">
    <property type="entry name" value="CLECT"/>
    <property type="match status" value="1"/>
</dbReference>
<dbReference type="AlphaFoldDB" id="A0A183GA55"/>
<dbReference type="Proteomes" id="UP000050761">
    <property type="component" value="Unassembled WGS sequence"/>
</dbReference>
<dbReference type="Gene3D" id="3.10.100.10">
    <property type="entry name" value="Mannose-Binding Protein A, subunit A"/>
    <property type="match status" value="1"/>
</dbReference>
<proteinExistence type="predicted"/>
<gene>
    <name evidence="3" type="ORF">HPBE_LOCUS18870</name>
</gene>
<dbReference type="WBParaSite" id="HPBE_0001887101-mRNA-1">
    <property type="protein sequence ID" value="HPBE_0001887101-mRNA-1"/>
    <property type="gene ID" value="HPBE_0001887101"/>
</dbReference>
<name>A0A183GA55_HELPZ</name>
<dbReference type="OrthoDB" id="418748at2759"/>
<keyword evidence="4" id="KW-1185">Reference proteome</keyword>
<dbReference type="Pfam" id="PF00059">
    <property type="entry name" value="Lectin_C"/>
    <property type="match status" value="1"/>
</dbReference>
<reference evidence="5" key="2">
    <citation type="submission" date="2019-09" db="UniProtKB">
        <authorList>
            <consortium name="WormBaseParasite"/>
        </authorList>
    </citation>
    <scope>IDENTIFICATION</scope>
</reference>
<dbReference type="InterPro" id="IPR016187">
    <property type="entry name" value="CTDL_fold"/>
</dbReference>
<keyword evidence="1" id="KW-1015">Disulfide bond</keyword>
<organism evidence="4 5">
    <name type="scientific">Heligmosomoides polygyrus</name>
    <name type="common">Parasitic roundworm</name>
    <dbReference type="NCBI Taxonomy" id="6339"/>
    <lineage>
        <taxon>Eukaryota</taxon>
        <taxon>Metazoa</taxon>
        <taxon>Ecdysozoa</taxon>
        <taxon>Nematoda</taxon>
        <taxon>Chromadorea</taxon>
        <taxon>Rhabditida</taxon>
        <taxon>Rhabditina</taxon>
        <taxon>Rhabditomorpha</taxon>
        <taxon>Strongyloidea</taxon>
        <taxon>Heligmosomidae</taxon>
        <taxon>Heligmosomoides</taxon>
    </lineage>
</organism>
<dbReference type="PANTHER" id="PTHR22991">
    <property type="entry name" value="PROTEIN CBG13490"/>
    <property type="match status" value="1"/>
</dbReference>
<accession>A0A183GA55</accession>
<dbReference type="EMBL" id="UZAH01030971">
    <property type="protein sequence ID" value="VDP13201.1"/>
    <property type="molecule type" value="Genomic_DNA"/>
</dbReference>